<dbReference type="OMA" id="NTRREYT"/>
<dbReference type="GeneID" id="106052226"/>
<gene>
    <name evidence="4 5 6" type="primary">LOC106052226</name>
</gene>
<accession>A0A9W2Z8L6</accession>
<evidence type="ECO:0000256" key="2">
    <source>
        <dbReference type="SAM" id="MobiDB-lite"/>
    </source>
</evidence>
<feature type="region of interest" description="Disordered" evidence="2">
    <location>
        <begin position="333"/>
        <end position="400"/>
    </location>
</feature>
<protein>
    <submittedName>
        <fullName evidence="4 5">Uncharacterized protein C8orf34 homolog isoform X1</fullName>
    </submittedName>
</protein>
<name>A0A9W2Z8L6_BIOGL</name>
<dbReference type="RefSeq" id="XP_055871262.1">
    <property type="nucleotide sequence ID" value="XM_056015287.1"/>
</dbReference>
<reference evidence="4 5" key="1">
    <citation type="submission" date="2025-04" db="UniProtKB">
        <authorList>
            <consortium name="RefSeq"/>
        </authorList>
    </citation>
    <scope>IDENTIFICATION</scope>
</reference>
<feature type="compositionally biased region" description="Basic and acidic residues" evidence="2">
    <location>
        <begin position="109"/>
        <end position="125"/>
    </location>
</feature>
<evidence type="ECO:0000313" key="5">
    <source>
        <dbReference type="RefSeq" id="XP_055871262.1"/>
    </source>
</evidence>
<keyword evidence="1" id="KW-0175">Coiled coil</keyword>
<sequence length="457" mass="51732">MASQSKINAYMERHKISALFEDLMNKVLRDLPEEPMIYILRAIYKQAGIEIPQGIRYGGLRKRTLELNPSASPERQFRSTLVATSSDQEVTRDYERPWATSPTRRTKPKHSEEPTMSKKRPDWNSDKTKSCLTFDELWENKQEKAQFPAARKSTNQKSVLDTVSHGVKSLNAWASVGLDEQESYTSPSQSGVILPHPSTTSDKDLLLSETVPLSIRSELVTPTQTVNSGSRLNSNRKKHKEEYSQLLAAAVDYKSEDSGSEVTLQEEEAIELLENADDLKNEGVRNIPTSGLKLSQNLRYRDNEPRVKLNINVQPMSHEYNSFDQEIVNELDTERSSTDLKDSEEEEEEFESVSQVTGPRHPVWKIPDSDIESKRMKSSRFKDVSKKNSRDRLSGVTQKSVKNSLEGQVTFGVTNTAAASPSSFYSDSSKGWMIPDDTDSLYDWNQGVRPAQDPRAY</sequence>
<dbReference type="SUPFAM" id="SSF47391">
    <property type="entry name" value="Dimerization-anchoring domain of cAMP-dependent PK regulatory subunit"/>
    <property type="match status" value="1"/>
</dbReference>
<dbReference type="PANTHER" id="PTHR32000">
    <property type="entry name" value="SIMILAR TO HYPOTHETICAL PROTEIN"/>
    <property type="match status" value="1"/>
</dbReference>
<feature type="region of interest" description="Disordered" evidence="2">
    <location>
        <begin position="83"/>
        <end position="125"/>
    </location>
</feature>
<dbReference type="RefSeq" id="XP_055871263.1">
    <property type="nucleotide sequence ID" value="XM_056015288.1"/>
</dbReference>
<dbReference type="RefSeq" id="XP_055871261.1">
    <property type="nucleotide sequence ID" value="XM_056015286.1"/>
</dbReference>
<keyword evidence="3" id="KW-1185">Reference proteome</keyword>
<dbReference type="InterPro" id="IPR040687">
    <property type="entry name" value="DUF5586"/>
</dbReference>
<feature type="compositionally biased region" description="Acidic residues" evidence="2">
    <location>
        <begin position="342"/>
        <end position="351"/>
    </location>
</feature>
<dbReference type="PANTHER" id="PTHR32000:SF3">
    <property type="entry name" value="RIKEN CDNA A830018L16 GENE"/>
    <property type="match status" value="1"/>
</dbReference>
<dbReference type="Pfam" id="PF17824">
    <property type="entry name" value="DUF5586"/>
    <property type="match status" value="1"/>
</dbReference>
<evidence type="ECO:0000313" key="4">
    <source>
        <dbReference type="RefSeq" id="XP_055871261.1"/>
    </source>
</evidence>
<proteinExistence type="predicted"/>
<dbReference type="AlphaFoldDB" id="A0A9W2Z8L6"/>
<feature type="compositionally biased region" description="Basic and acidic residues" evidence="2">
    <location>
        <begin position="367"/>
        <end position="393"/>
    </location>
</feature>
<feature type="coiled-coil region" evidence="1">
    <location>
        <begin position="236"/>
        <end position="282"/>
    </location>
</feature>
<evidence type="ECO:0000313" key="6">
    <source>
        <dbReference type="RefSeq" id="XP_055871263.1"/>
    </source>
</evidence>
<evidence type="ECO:0000256" key="1">
    <source>
        <dbReference type="SAM" id="Coils"/>
    </source>
</evidence>
<feature type="region of interest" description="Disordered" evidence="2">
    <location>
        <begin position="436"/>
        <end position="457"/>
    </location>
</feature>
<dbReference type="CDD" id="cd22980">
    <property type="entry name" value="DD_VEST1"/>
    <property type="match status" value="1"/>
</dbReference>
<organism evidence="3 4">
    <name type="scientific">Biomphalaria glabrata</name>
    <name type="common">Bloodfluke planorb</name>
    <name type="synonym">Freshwater snail</name>
    <dbReference type="NCBI Taxonomy" id="6526"/>
    <lineage>
        <taxon>Eukaryota</taxon>
        <taxon>Metazoa</taxon>
        <taxon>Spiralia</taxon>
        <taxon>Lophotrochozoa</taxon>
        <taxon>Mollusca</taxon>
        <taxon>Gastropoda</taxon>
        <taxon>Heterobranchia</taxon>
        <taxon>Euthyneura</taxon>
        <taxon>Panpulmonata</taxon>
        <taxon>Hygrophila</taxon>
        <taxon>Lymnaeoidea</taxon>
        <taxon>Planorbidae</taxon>
        <taxon>Biomphalaria</taxon>
    </lineage>
</organism>
<dbReference type="Proteomes" id="UP001165740">
    <property type="component" value="Chromosome 17"/>
</dbReference>
<evidence type="ECO:0000313" key="3">
    <source>
        <dbReference type="Proteomes" id="UP001165740"/>
    </source>
</evidence>
<dbReference type="OrthoDB" id="9945857at2759"/>